<keyword evidence="5" id="KW-1185">Reference proteome</keyword>
<evidence type="ECO:0000256" key="1">
    <source>
        <dbReference type="ARBA" id="ARBA00022505"/>
    </source>
</evidence>
<dbReference type="GO" id="GO:0015689">
    <property type="term" value="P:molybdate ion transport"/>
    <property type="evidence" value="ECO:0007669"/>
    <property type="project" value="InterPro"/>
</dbReference>
<dbReference type="HOGENOM" id="CLU_118993_1_3_9"/>
<dbReference type="eggNOG" id="COG3585">
    <property type="taxonomic scope" value="Bacteria"/>
</dbReference>
<dbReference type="RefSeq" id="WP_013278310.1">
    <property type="nucleotide sequence ID" value="NC_014378.1"/>
</dbReference>
<feature type="domain" description="Mop" evidence="3">
    <location>
        <begin position="2"/>
        <end position="67"/>
    </location>
</feature>
<dbReference type="Gene3D" id="2.40.50.100">
    <property type="match status" value="1"/>
</dbReference>
<accession>D9QQS3</accession>
<dbReference type="Proteomes" id="UP000001661">
    <property type="component" value="Chromosome"/>
</dbReference>
<name>D9QQS3_ACEAZ</name>
<gene>
    <name evidence="4" type="ordered locus">Acear_1351</name>
</gene>
<dbReference type="InterPro" id="IPR004606">
    <property type="entry name" value="Mop_domain"/>
</dbReference>
<dbReference type="InterPro" id="IPR008995">
    <property type="entry name" value="Mo/tungstate-bd_C_term_dom"/>
</dbReference>
<sequence length="67" mass="7147">MSLSARNRLTGSIKDIKSDDVSSEIILNIGGQEVCSTITTNSVERLNLEVGDEVTAAIKASNVIIQK</sequence>
<dbReference type="OrthoDB" id="122515at2"/>
<dbReference type="NCBIfam" id="TIGR00638">
    <property type="entry name" value="Mop"/>
    <property type="match status" value="1"/>
</dbReference>
<keyword evidence="1 2" id="KW-0500">Molybdenum</keyword>
<evidence type="ECO:0000259" key="3">
    <source>
        <dbReference type="PROSITE" id="PS51866"/>
    </source>
</evidence>
<dbReference type="Pfam" id="PF03459">
    <property type="entry name" value="TOBE"/>
    <property type="match status" value="1"/>
</dbReference>
<proteinExistence type="predicted"/>
<dbReference type="InterPro" id="IPR005116">
    <property type="entry name" value="Transp-assoc_OB_typ1"/>
</dbReference>
<evidence type="ECO:0000313" key="4">
    <source>
        <dbReference type="EMBL" id="ADL12864.1"/>
    </source>
</evidence>
<dbReference type="AlphaFoldDB" id="D9QQS3"/>
<dbReference type="PROSITE" id="PS51866">
    <property type="entry name" value="MOP"/>
    <property type="match status" value="1"/>
</dbReference>
<dbReference type="EMBL" id="CP002105">
    <property type="protein sequence ID" value="ADL12864.1"/>
    <property type="molecule type" value="Genomic_DNA"/>
</dbReference>
<reference evidence="4 5" key="1">
    <citation type="journal article" date="2010" name="Stand. Genomic Sci.">
        <title>Complete genome sequence of Acetohalobium arabaticum type strain (Z-7288).</title>
        <authorList>
            <person name="Sikorski J."/>
            <person name="Lapidus A."/>
            <person name="Chertkov O."/>
            <person name="Lucas S."/>
            <person name="Copeland A."/>
            <person name="Glavina Del Rio T."/>
            <person name="Nolan M."/>
            <person name="Tice H."/>
            <person name="Cheng J.F."/>
            <person name="Han C."/>
            <person name="Brambilla E."/>
            <person name="Pitluck S."/>
            <person name="Liolios K."/>
            <person name="Ivanova N."/>
            <person name="Mavromatis K."/>
            <person name="Mikhailova N."/>
            <person name="Pati A."/>
            <person name="Bruce D."/>
            <person name="Detter C."/>
            <person name="Tapia R."/>
            <person name="Goodwin L."/>
            <person name="Chen A."/>
            <person name="Palaniappan K."/>
            <person name="Land M."/>
            <person name="Hauser L."/>
            <person name="Chang Y.J."/>
            <person name="Jeffries C.D."/>
            <person name="Rohde M."/>
            <person name="Goker M."/>
            <person name="Spring S."/>
            <person name="Woyke T."/>
            <person name="Bristow J."/>
            <person name="Eisen J.A."/>
            <person name="Markowitz V."/>
            <person name="Hugenholtz P."/>
            <person name="Kyrpides N.C."/>
            <person name="Klenk H.P."/>
        </authorList>
    </citation>
    <scope>NUCLEOTIDE SEQUENCE [LARGE SCALE GENOMIC DNA]</scope>
    <source>
        <strain evidence="5">ATCC 49924 / DSM 5501 / Z-7288</strain>
    </source>
</reference>
<evidence type="ECO:0000313" key="5">
    <source>
        <dbReference type="Proteomes" id="UP000001661"/>
    </source>
</evidence>
<dbReference type="KEGG" id="aar:Acear_1351"/>
<evidence type="ECO:0000256" key="2">
    <source>
        <dbReference type="PROSITE-ProRule" id="PRU01213"/>
    </source>
</evidence>
<protein>
    <submittedName>
        <fullName evidence="4">TOBE domain protein</fullName>
    </submittedName>
</protein>
<dbReference type="STRING" id="574087.Acear_1351"/>
<organism evidence="4 5">
    <name type="scientific">Acetohalobium arabaticum (strain ATCC 49924 / DSM 5501 / Z-7288)</name>
    <dbReference type="NCBI Taxonomy" id="574087"/>
    <lineage>
        <taxon>Bacteria</taxon>
        <taxon>Bacillati</taxon>
        <taxon>Bacillota</taxon>
        <taxon>Clostridia</taxon>
        <taxon>Halanaerobiales</taxon>
        <taxon>Halobacteroidaceae</taxon>
        <taxon>Acetohalobium</taxon>
    </lineage>
</organism>
<dbReference type="SUPFAM" id="SSF50331">
    <property type="entry name" value="MOP-like"/>
    <property type="match status" value="1"/>
</dbReference>